<dbReference type="AlphaFoldDB" id="A0AA41HD31"/>
<dbReference type="EMBL" id="JAHTGR010000005">
    <property type="protein sequence ID" value="MBV6321578.1"/>
    <property type="molecule type" value="Genomic_DNA"/>
</dbReference>
<keyword evidence="1" id="KW-1133">Transmembrane helix</keyword>
<dbReference type="InterPro" id="IPR013424">
    <property type="entry name" value="Ice-binding_C"/>
</dbReference>
<organism evidence="4 6">
    <name type="scientific">Duganella violaceipulchra</name>
    <dbReference type="NCBI Taxonomy" id="2849652"/>
    <lineage>
        <taxon>Bacteria</taxon>
        <taxon>Pseudomonadati</taxon>
        <taxon>Pseudomonadota</taxon>
        <taxon>Betaproteobacteria</taxon>
        <taxon>Burkholderiales</taxon>
        <taxon>Oxalobacteraceae</taxon>
        <taxon>Telluria group</taxon>
        <taxon>Duganella</taxon>
    </lineage>
</organism>
<accession>A0AA41HD31</accession>
<keyword evidence="7" id="KW-1185">Reference proteome</keyword>
<keyword evidence="1" id="KW-0812">Transmembrane</keyword>
<feature type="signal peptide" evidence="2">
    <location>
        <begin position="1"/>
        <end position="22"/>
    </location>
</feature>
<name>A0AA41HD31_9BURK</name>
<evidence type="ECO:0000313" key="6">
    <source>
        <dbReference type="Proteomes" id="UP001155901"/>
    </source>
</evidence>
<dbReference type="NCBIfam" id="TIGR02595">
    <property type="entry name" value="PEP_CTERM"/>
    <property type="match status" value="1"/>
</dbReference>
<feature type="transmembrane region" description="Helical" evidence="1">
    <location>
        <begin position="160"/>
        <end position="176"/>
    </location>
</feature>
<dbReference type="Proteomes" id="UP001155901">
    <property type="component" value="Unassembled WGS sequence"/>
</dbReference>
<feature type="domain" description="Ice-binding protein C-terminal" evidence="3">
    <location>
        <begin position="155"/>
        <end position="179"/>
    </location>
</feature>
<keyword evidence="1" id="KW-0472">Membrane</keyword>
<evidence type="ECO:0000259" key="3">
    <source>
        <dbReference type="Pfam" id="PF07589"/>
    </source>
</evidence>
<proteinExistence type="predicted"/>
<keyword evidence="2" id="KW-0732">Signal</keyword>
<evidence type="ECO:0000313" key="7">
    <source>
        <dbReference type="Proteomes" id="UP001162889"/>
    </source>
</evidence>
<comment type="caution">
    <text evidence="4">The sequence shown here is derived from an EMBL/GenBank/DDBJ whole genome shotgun (WGS) entry which is preliminary data.</text>
</comment>
<reference evidence="4" key="1">
    <citation type="submission" date="2021-07" db="EMBL/GenBank/DDBJ databases">
        <title>Characterization of violacein-producing bacteria and related species.</title>
        <authorList>
            <person name="Wilson H.S."/>
            <person name="De Leon M.E."/>
        </authorList>
    </citation>
    <scope>NUCLEOTIDE SEQUENCE</scope>
    <source>
        <strain evidence="4">HSC-15S17</strain>
    </source>
</reference>
<evidence type="ECO:0000313" key="5">
    <source>
        <dbReference type="EMBL" id="MCP2008163.1"/>
    </source>
</evidence>
<reference evidence="5" key="2">
    <citation type="submission" date="2022-03" db="EMBL/GenBank/DDBJ databases">
        <title>Genome Encyclopedia of Bacteria and Archaea VI: Functional Genomics of Type Strains.</title>
        <authorList>
            <person name="Whitman W."/>
        </authorList>
    </citation>
    <scope>NUCLEOTIDE SEQUENCE</scope>
    <source>
        <strain evidence="5">HSC-15S17</strain>
    </source>
</reference>
<dbReference type="EMBL" id="JALJZU010000003">
    <property type="protein sequence ID" value="MCP2008163.1"/>
    <property type="molecule type" value="Genomic_DNA"/>
</dbReference>
<evidence type="ECO:0000256" key="1">
    <source>
        <dbReference type="SAM" id="Phobius"/>
    </source>
</evidence>
<feature type="chain" id="PRO_5041438003" evidence="2">
    <location>
        <begin position="23"/>
        <end position="183"/>
    </location>
</feature>
<sequence>MKNTLPKLVAAALLSVSGLASASVLAPCSLTDIFFDVPGVSVSTCSGFVPGNVINSSPAATATVSAILATDFGFTGQSGAPIISINVSADPITHVTTYDFPQLLTGDVIVGLHFGNGGTTGNGTAFYEFNAGSGVDKFYTSLQASSNAGLYKIAPVPEPTTYAMLAAGLGLVGVIARRRKARA</sequence>
<protein>
    <submittedName>
        <fullName evidence="4">PEP-CTERM sorting domain-containing protein</fullName>
    </submittedName>
</protein>
<evidence type="ECO:0000313" key="4">
    <source>
        <dbReference type="EMBL" id="MBV6321578.1"/>
    </source>
</evidence>
<evidence type="ECO:0000256" key="2">
    <source>
        <dbReference type="SAM" id="SignalP"/>
    </source>
</evidence>
<gene>
    <name evidence="4" type="ORF">KVP70_11575</name>
    <name evidence="5" type="ORF">L1274_001863</name>
</gene>
<dbReference type="Proteomes" id="UP001162889">
    <property type="component" value="Unassembled WGS sequence"/>
</dbReference>
<dbReference type="Pfam" id="PF07589">
    <property type="entry name" value="PEP-CTERM"/>
    <property type="match status" value="1"/>
</dbReference>